<gene>
    <name evidence="3" type="ORF">SAMN06295955_1058</name>
</gene>
<reference evidence="3 4" key="1">
    <citation type="submission" date="2017-06" db="EMBL/GenBank/DDBJ databases">
        <authorList>
            <person name="Kim H.J."/>
            <person name="Triplett B.A."/>
        </authorList>
    </citation>
    <scope>NUCLEOTIDE SEQUENCE [LARGE SCALE GENOMIC DNA]</scope>
    <source>
        <strain evidence="3 4">DS15</strain>
    </source>
</reference>
<feature type="transmembrane region" description="Helical" evidence="2">
    <location>
        <begin position="26"/>
        <end position="46"/>
    </location>
</feature>
<dbReference type="OrthoDB" id="7205754at2"/>
<evidence type="ECO:0000256" key="1">
    <source>
        <dbReference type="SAM" id="MobiDB-lite"/>
    </source>
</evidence>
<proteinExistence type="predicted"/>
<dbReference type="EMBL" id="FZPA01000005">
    <property type="protein sequence ID" value="SNS77088.1"/>
    <property type="molecule type" value="Genomic_DNA"/>
</dbReference>
<evidence type="ECO:0000313" key="3">
    <source>
        <dbReference type="EMBL" id="SNS77088.1"/>
    </source>
</evidence>
<protein>
    <submittedName>
        <fullName evidence="3">Outer membrane transport energization protein TonB</fullName>
    </submittedName>
</protein>
<keyword evidence="2" id="KW-0472">Membrane</keyword>
<dbReference type="SUPFAM" id="SSF74653">
    <property type="entry name" value="TolA/TonB C-terminal domain"/>
    <property type="match status" value="1"/>
</dbReference>
<accession>A0A239H7R9</accession>
<keyword evidence="2" id="KW-0812">Transmembrane</keyword>
<sequence>MATSALIAPGGPNGPDRGRRQSPLTFGRILVVVGVGLVLVLVWSFWPSETITERPNERKTTTVVLPPPPPPPPPPEPQQVEQPPEPTVAPPIEQPMDTPPPEASSDPTPGDNALTAREGAGPSNYGLAAGDGGGTRIGGRPGGGGDAFAAYATVALNGIRQAAQSDRDLSRGRYSVQLAVTVGPDGRITNVRVIGGGDDRRNRRLREVLTGLQLSQRPPAGLPVMRIELNARSGA</sequence>
<evidence type="ECO:0000256" key="2">
    <source>
        <dbReference type="SAM" id="Phobius"/>
    </source>
</evidence>
<keyword evidence="2" id="KW-1133">Transmembrane helix</keyword>
<feature type="region of interest" description="Disordered" evidence="1">
    <location>
        <begin position="1"/>
        <end position="20"/>
    </location>
</feature>
<name>A0A239H7R9_9SPHN</name>
<feature type="compositionally biased region" description="Pro residues" evidence="1">
    <location>
        <begin position="65"/>
        <end position="102"/>
    </location>
</feature>
<keyword evidence="4" id="KW-1185">Reference proteome</keyword>
<feature type="region of interest" description="Disordered" evidence="1">
    <location>
        <begin position="54"/>
        <end position="128"/>
    </location>
</feature>
<evidence type="ECO:0000313" key="4">
    <source>
        <dbReference type="Proteomes" id="UP000198339"/>
    </source>
</evidence>
<dbReference type="AlphaFoldDB" id="A0A239H7R9"/>
<dbReference type="RefSeq" id="WP_089215567.1">
    <property type="nucleotide sequence ID" value="NZ_FZPA01000005.1"/>
</dbReference>
<dbReference type="Proteomes" id="UP000198339">
    <property type="component" value="Unassembled WGS sequence"/>
</dbReference>
<organism evidence="3 4">
    <name type="scientific">Sphingopyxis indica</name>
    <dbReference type="NCBI Taxonomy" id="436663"/>
    <lineage>
        <taxon>Bacteria</taxon>
        <taxon>Pseudomonadati</taxon>
        <taxon>Pseudomonadota</taxon>
        <taxon>Alphaproteobacteria</taxon>
        <taxon>Sphingomonadales</taxon>
        <taxon>Sphingomonadaceae</taxon>
        <taxon>Sphingopyxis</taxon>
    </lineage>
</organism>